<accession>A0A553EDD4</accession>
<feature type="domain" description="TaqI-like C-terminal specificity" evidence="9">
    <location>
        <begin position="1059"/>
        <end position="1222"/>
    </location>
</feature>
<dbReference type="PANTHER" id="PTHR33841">
    <property type="entry name" value="DNA METHYLTRANSFERASE YEEA-RELATED"/>
    <property type="match status" value="1"/>
</dbReference>
<evidence type="ECO:0000256" key="5">
    <source>
        <dbReference type="ARBA" id="ARBA00022747"/>
    </source>
</evidence>
<name>A0A553EDD4_9FLAO</name>
<gene>
    <name evidence="10" type="ORF">FNW21_01590</name>
</gene>
<evidence type="ECO:0000256" key="6">
    <source>
        <dbReference type="ARBA" id="ARBA00023125"/>
    </source>
</evidence>
<comment type="catalytic activity">
    <reaction evidence="7">
        <text>a 2'-deoxyadenosine in DNA + S-adenosyl-L-methionine = an N(6)-methyl-2'-deoxyadenosine in DNA + S-adenosyl-L-homocysteine + H(+)</text>
        <dbReference type="Rhea" id="RHEA:15197"/>
        <dbReference type="Rhea" id="RHEA-COMP:12418"/>
        <dbReference type="Rhea" id="RHEA-COMP:12419"/>
        <dbReference type="ChEBI" id="CHEBI:15378"/>
        <dbReference type="ChEBI" id="CHEBI:57856"/>
        <dbReference type="ChEBI" id="CHEBI:59789"/>
        <dbReference type="ChEBI" id="CHEBI:90615"/>
        <dbReference type="ChEBI" id="CHEBI:90616"/>
        <dbReference type="EC" id="2.1.1.72"/>
    </reaction>
</comment>
<keyword evidence="11" id="KW-1185">Reference proteome</keyword>
<dbReference type="GO" id="GO:0032259">
    <property type="term" value="P:methylation"/>
    <property type="evidence" value="ECO:0007669"/>
    <property type="project" value="UniProtKB-KW"/>
</dbReference>
<dbReference type="OrthoDB" id="32195at2"/>
<dbReference type="EC" id="2.1.1.72" evidence="1"/>
<dbReference type="Proteomes" id="UP000316371">
    <property type="component" value="Unassembled WGS sequence"/>
</dbReference>
<comment type="caution">
    <text evidence="10">The sequence shown here is derived from an EMBL/GenBank/DDBJ whole genome shotgun (WGS) entry which is preliminary data.</text>
</comment>
<dbReference type="PRINTS" id="PR00507">
    <property type="entry name" value="N12N6MTFRASE"/>
</dbReference>
<dbReference type="InterPro" id="IPR029063">
    <property type="entry name" value="SAM-dependent_MTases_sf"/>
</dbReference>
<evidence type="ECO:0000313" key="11">
    <source>
        <dbReference type="Proteomes" id="UP000316371"/>
    </source>
</evidence>
<keyword evidence="3" id="KW-0808">Transferase</keyword>
<reference evidence="10 11" key="1">
    <citation type="submission" date="2019-07" db="EMBL/GenBank/DDBJ databases">
        <title>Novel species of Flavobacterium.</title>
        <authorList>
            <person name="Liu Q."/>
            <person name="Xin Y.-H."/>
        </authorList>
    </citation>
    <scope>NUCLEOTIDE SEQUENCE [LARGE SCALE GENOMIC DNA]</scope>
    <source>
        <strain evidence="10 11">LB1R34</strain>
    </source>
</reference>
<evidence type="ECO:0000259" key="8">
    <source>
        <dbReference type="Pfam" id="PF07669"/>
    </source>
</evidence>
<dbReference type="EMBL" id="VJZT01000001">
    <property type="protein sequence ID" value="TRX43054.1"/>
    <property type="molecule type" value="Genomic_DNA"/>
</dbReference>
<protein>
    <recommendedName>
        <fullName evidence="1">site-specific DNA-methyltransferase (adenine-specific)</fullName>
        <ecNumber evidence="1">2.1.1.72</ecNumber>
    </recommendedName>
</protein>
<evidence type="ECO:0000256" key="1">
    <source>
        <dbReference type="ARBA" id="ARBA00011900"/>
    </source>
</evidence>
<evidence type="ECO:0000256" key="7">
    <source>
        <dbReference type="ARBA" id="ARBA00047942"/>
    </source>
</evidence>
<keyword evidence="4" id="KW-0949">S-adenosyl-L-methionine</keyword>
<organism evidence="10 11">
    <name type="scientific">Flavobacterium restrictum</name>
    <dbReference type="NCBI Taxonomy" id="2594428"/>
    <lineage>
        <taxon>Bacteria</taxon>
        <taxon>Pseudomonadati</taxon>
        <taxon>Bacteroidota</taxon>
        <taxon>Flavobacteriia</taxon>
        <taxon>Flavobacteriales</taxon>
        <taxon>Flavobacteriaceae</taxon>
        <taxon>Flavobacterium</taxon>
    </lineage>
</organism>
<keyword evidence="2" id="KW-0489">Methyltransferase</keyword>
<dbReference type="InterPro" id="IPR025931">
    <property type="entry name" value="TaqI_C"/>
</dbReference>
<dbReference type="Pfam" id="PF07669">
    <property type="entry name" value="Eco57I"/>
    <property type="match status" value="1"/>
</dbReference>
<proteinExistence type="predicted"/>
<evidence type="ECO:0000259" key="9">
    <source>
        <dbReference type="Pfam" id="PF12950"/>
    </source>
</evidence>
<sequence length="1343" mass="155638">MNLLQDFKNKPFIEAVQSFFKNLNVPVNEITTAPATAIDIIGENPVNITINEVYVYGIVDDAIFEQNETFKNLADVKLLKADYDGILIFGITLHPRENNLLPTRAQLADITRAFSRTFKHTPITIVFKYGNHIAFANSERTQFKQTWREGEKVGKVTILRDVFIEKPHSGHERILRNLGIKKSGSKIIETFEGLYKHWQEVLNVSVLNKAFYEELVNWYFWAIKKVTFPNEPIQENDENYSDYFERLKAHRAQNVIRLITRLMFTWFIKEKNLVPTELFDQSFLKNNIDFGDNNSSNYYKAILQNLFFATLNQEMGNREFRKEGQNVTITNLYRYKKLFNDENIALKLFKNVPFLNGGLFECLDRGLDKIDGFSERKDCIMIFPNELFFSEEQFEDFTEDYGQSGKKYQKAPVRGLINLLNDYVFTVTENTPVEEDVALDPELLGKVFENLLASYNPETKTTARKQTGSFYTPREIVNYMVDESLIAYLKNELLKEVPGYVEFGKSQTNLFGNEAKKGQLSLETKIEENPFKENEETLDLQLHQLFSYETIQPFNDDKVKNSIIVALDKCKILDPACGSGAYPMGVLHKMVHVLQKLDPVNTHWKALQKQKAIQETQEAFDFGEKQERELRLIEINDAFDDGINDPDYARKLFLIENCIYGVDIQPVAVQISKLRFFISLVVDQKPTQDSTKNRGIRPLPNLETKFVAANTLIGLDKPKQLMLRNPEIEKLEKLLAEVRHHHFSAKTPKTKEKWRARDKELRNEISHLLIDDGWNTTSANQVANWDPYNQNTSSDFFDTEWMFGFENGFNLVIGNPPYIGEKGNETVFHKMIGSDLYKRFYSRWMDYFYYFFHFGLDALKKDGILSYITTNYYFTSTGGGKLREDIKKRATIFSIVDFNEIKVFESARGQHNSITILTKGKKELITESIICNSNLTINESHLNLILNGLDKDTTYSKIKSTNIFDGSDFQIRIKGINSGSNIDTILDLIAKKSKTKLGDISQITMGVVTLSDTFSGKHSIDYPNINAVKGDGIYVLNDEELNSLDLGIETKQKIIKPFFKNSDIYKYGTKTKNELWLIYLKDLGKPLNLEENLKKHFERFSTLIIGLKENFLKNEIAASVVKKWFKNGNYFVLFTPKKEEYFIGEKIVFPYRSKTNIFAYSETDFFGSKDIGYILKKDANYNLKYLLTLLNSKLMFVWLYNRGKRKGETLELYTKPLNDVPVVSANINYQKILIIFADILSYLIDKKNNKFYFFNDIVDGLVFELYFTDHMKDKNIDIYGFVQEDIKAVLGEKDFEKLSDTEKQNCINELEKRWTSADNEVRNRIKLFAVRSPDILKPILESK</sequence>
<dbReference type="GO" id="GO:0009307">
    <property type="term" value="P:DNA restriction-modification system"/>
    <property type="evidence" value="ECO:0007669"/>
    <property type="project" value="UniProtKB-KW"/>
</dbReference>
<evidence type="ECO:0000256" key="3">
    <source>
        <dbReference type="ARBA" id="ARBA00022679"/>
    </source>
</evidence>
<dbReference type="SUPFAM" id="SSF53335">
    <property type="entry name" value="S-adenosyl-L-methionine-dependent methyltransferases"/>
    <property type="match status" value="1"/>
</dbReference>
<dbReference type="PANTHER" id="PTHR33841:SF1">
    <property type="entry name" value="DNA METHYLTRANSFERASE A"/>
    <property type="match status" value="1"/>
</dbReference>
<dbReference type="GO" id="GO:0009007">
    <property type="term" value="F:site-specific DNA-methyltransferase (adenine-specific) activity"/>
    <property type="evidence" value="ECO:0007669"/>
    <property type="project" value="UniProtKB-EC"/>
</dbReference>
<evidence type="ECO:0000256" key="4">
    <source>
        <dbReference type="ARBA" id="ARBA00022691"/>
    </source>
</evidence>
<dbReference type="InterPro" id="IPR002052">
    <property type="entry name" value="DNA_methylase_N6_adenine_CS"/>
</dbReference>
<dbReference type="Pfam" id="PF12950">
    <property type="entry name" value="TaqI_C"/>
    <property type="match status" value="1"/>
</dbReference>
<keyword evidence="5" id="KW-0680">Restriction system</keyword>
<dbReference type="InterPro" id="IPR011639">
    <property type="entry name" value="MethylTrfase_TaqI-like_dom"/>
</dbReference>
<dbReference type="GO" id="GO:0003677">
    <property type="term" value="F:DNA binding"/>
    <property type="evidence" value="ECO:0007669"/>
    <property type="project" value="UniProtKB-KW"/>
</dbReference>
<dbReference type="Gene3D" id="3.40.50.150">
    <property type="entry name" value="Vaccinia Virus protein VP39"/>
    <property type="match status" value="1"/>
</dbReference>
<evidence type="ECO:0000313" key="10">
    <source>
        <dbReference type="EMBL" id="TRX43054.1"/>
    </source>
</evidence>
<feature type="domain" description="Type II methyltransferase M.TaqI-like" evidence="8">
    <location>
        <begin position="657"/>
        <end position="904"/>
    </location>
</feature>
<dbReference type="PROSITE" id="PS00092">
    <property type="entry name" value="N6_MTASE"/>
    <property type="match status" value="1"/>
</dbReference>
<evidence type="ECO:0000256" key="2">
    <source>
        <dbReference type="ARBA" id="ARBA00022603"/>
    </source>
</evidence>
<keyword evidence="6" id="KW-0238">DNA-binding</keyword>
<dbReference type="InterPro" id="IPR050953">
    <property type="entry name" value="N4_N6_ade-DNA_methylase"/>
</dbReference>